<dbReference type="Proteomes" id="UP001595821">
    <property type="component" value="Unassembled WGS sequence"/>
</dbReference>
<evidence type="ECO:0000256" key="1">
    <source>
        <dbReference type="SAM" id="Phobius"/>
    </source>
</evidence>
<dbReference type="GeneID" id="71853348"/>
<feature type="transmembrane region" description="Helical" evidence="1">
    <location>
        <begin position="30"/>
        <end position="52"/>
    </location>
</feature>
<dbReference type="RefSeq" id="WP_246973125.1">
    <property type="nucleotide sequence ID" value="NZ_CP095397.1"/>
</dbReference>
<sequence>MSPPKPFFTSPSEELNTAQILDEALPLAKLIGAVVIVAFLPILALQLIEFVVEFSILRLVFVLAAQFILAVGSGIVFLYIIIRANQLLDELN</sequence>
<evidence type="ECO:0000313" key="2">
    <source>
        <dbReference type="EMBL" id="MFC4249659.1"/>
    </source>
</evidence>
<proteinExistence type="predicted"/>
<feature type="transmembrane region" description="Helical" evidence="1">
    <location>
        <begin position="59"/>
        <end position="82"/>
    </location>
</feature>
<keyword evidence="1" id="KW-0812">Transmembrane</keyword>
<gene>
    <name evidence="2" type="ORF">ACFOZ7_22450</name>
</gene>
<accession>A0ABD5P5Y7</accession>
<keyword evidence="1" id="KW-0472">Membrane</keyword>
<keyword evidence="1" id="KW-1133">Transmembrane helix</keyword>
<dbReference type="EMBL" id="JBHSDJ010000133">
    <property type="protein sequence ID" value="MFC4249659.1"/>
    <property type="molecule type" value="Genomic_DNA"/>
</dbReference>
<evidence type="ECO:0000313" key="3">
    <source>
        <dbReference type="Proteomes" id="UP001595821"/>
    </source>
</evidence>
<evidence type="ECO:0008006" key="4">
    <source>
        <dbReference type="Google" id="ProtNLM"/>
    </source>
</evidence>
<protein>
    <recommendedName>
        <fullName evidence="4">Cox cluster protein</fullName>
    </recommendedName>
</protein>
<comment type="caution">
    <text evidence="2">The sequence shown here is derived from an EMBL/GenBank/DDBJ whole genome shotgun (WGS) entry which is preliminary data.</text>
</comment>
<organism evidence="2 3">
    <name type="scientific">Natribaculum luteum</name>
    <dbReference type="NCBI Taxonomy" id="1586232"/>
    <lineage>
        <taxon>Archaea</taxon>
        <taxon>Methanobacteriati</taxon>
        <taxon>Methanobacteriota</taxon>
        <taxon>Stenosarchaea group</taxon>
        <taxon>Halobacteria</taxon>
        <taxon>Halobacteriales</taxon>
        <taxon>Natrialbaceae</taxon>
        <taxon>Natribaculum</taxon>
    </lineage>
</organism>
<name>A0ABD5P5Y7_9EURY</name>
<reference evidence="2 3" key="1">
    <citation type="journal article" date="2014" name="Int. J. Syst. Evol. Microbiol.">
        <title>Complete genome sequence of Corynebacterium casei LMG S-19264T (=DSM 44701T), isolated from a smear-ripened cheese.</title>
        <authorList>
            <consortium name="US DOE Joint Genome Institute (JGI-PGF)"/>
            <person name="Walter F."/>
            <person name="Albersmeier A."/>
            <person name="Kalinowski J."/>
            <person name="Ruckert C."/>
        </authorList>
    </citation>
    <scope>NUCLEOTIDE SEQUENCE [LARGE SCALE GENOMIC DNA]</scope>
    <source>
        <strain evidence="2 3">IBRC-M 10912</strain>
    </source>
</reference>
<dbReference type="AlphaFoldDB" id="A0ABD5P5Y7"/>